<gene>
    <name evidence="3" type="ORF">CYFUS_005562</name>
</gene>
<dbReference type="Proteomes" id="UP000217257">
    <property type="component" value="Chromosome"/>
</dbReference>
<evidence type="ECO:0000256" key="1">
    <source>
        <dbReference type="SAM" id="MobiDB-lite"/>
    </source>
</evidence>
<reference evidence="3 4" key="1">
    <citation type="submission" date="2017-06" db="EMBL/GenBank/DDBJ databases">
        <title>Sequencing and comparative analysis of myxobacterial genomes.</title>
        <authorList>
            <person name="Rupp O."/>
            <person name="Goesmann A."/>
            <person name="Sogaard-Andersen L."/>
        </authorList>
    </citation>
    <scope>NUCLEOTIDE SEQUENCE [LARGE SCALE GENOMIC DNA]</scope>
    <source>
        <strain evidence="3 4">DSM 52655</strain>
    </source>
</reference>
<dbReference type="KEGG" id="cfus:CYFUS_005562"/>
<evidence type="ECO:0000313" key="4">
    <source>
        <dbReference type="Proteomes" id="UP000217257"/>
    </source>
</evidence>
<dbReference type="AlphaFoldDB" id="A0A250J881"/>
<feature type="compositionally biased region" description="Pro residues" evidence="1">
    <location>
        <begin position="31"/>
        <end position="60"/>
    </location>
</feature>
<proteinExistence type="predicted"/>
<evidence type="ECO:0008006" key="5">
    <source>
        <dbReference type="Google" id="ProtNLM"/>
    </source>
</evidence>
<sequence>MKSSPLISRSLRFALLLTASACGGGTTPEDNLPPAPPADPRPGPVEPQTPPPEIPQPPRKPQLTLNVTMSPAPGVTFDKPVRLAMGWYANPLGREDLTQWSQPLAIVEGGIVYQGSAPEDIEFNVYDDPPEAAMAPFGKHDITTLCAMGILLAYQDLNGNGKLDTIPVTGQPIDRIVGTSMRWWTKYESGPERYAVIFMAEALPQWDVRKGFNLAELSASNGPVPLSTPIPLQLFTGGPQFDTLACEGLWLRESPPPADQCGLDLTP</sequence>
<feature type="signal peptide" evidence="2">
    <location>
        <begin position="1"/>
        <end position="21"/>
    </location>
</feature>
<accession>A0A250J881</accession>
<dbReference type="RefSeq" id="WP_095988038.1">
    <property type="nucleotide sequence ID" value="NZ_CP022098.1"/>
</dbReference>
<evidence type="ECO:0000313" key="3">
    <source>
        <dbReference type="EMBL" id="ATB40114.1"/>
    </source>
</evidence>
<protein>
    <recommendedName>
        <fullName evidence="5">Lipoprotein</fullName>
    </recommendedName>
</protein>
<organism evidence="3 4">
    <name type="scientific">Cystobacter fuscus</name>
    <dbReference type="NCBI Taxonomy" id="43"/>
    <lineage>
        <taxon>Bacteria</taxon>
        <taxon>Pseudomonadati</taxon>
        <taxon>Myxococcota</taxon>
        <taxon>Myxococcia</taxon>
        <taxon>Myxococcales</taxon>
        <taxon>Cystobacterineae</taxon>
        <taxon>Archangiaceae</taxon>
        <taxon>Cystobacter</taxon>
    </lineage>
</organism>
<name>A0A250J881_9BACT</name>
<feature type="chain" id="PRO_5012738624" description="Lipoprotein" evidence="2">
    <location>
        <begin position="22"/>
        <end position="267"/>
    </location>
</feature>
<evidence type="ECO:0000256" key="2">
    <source>
        <dbReference type="SAM" id="SignalP"/>
    </source>
</evidence>
<keyword evidence="2" id="KW-0732">Signal</keyword>
<feature type="region of interest" description="Disordered" evidence="1">
    <location>
        <begin position="22"/>
        <end position="61"/>
    </location>
</feature>
<dbReference type="EMBL" id="CP022098">
    <property type="protein sequence ID" value="ATB40114.1"/>
    <property type="molecule type" value="Genomic_DNA"/>
</dbReference>